<feature type="domain" description="TonB-dependent receptor-like beta-barrel" evidence="12">
    <location>
        <begin position="373"/>
        <end position="895"/>
    </location>
</feature>
<dbReference type="InterPro" id="IPR000531">
    <property type="entry name" value="Beta-barrel_TonB"/>
</dbReference>
<dbReference type="KEGG" id="cbae:COR50_19315"/>
<dbReference type="Pfam" id="PF07715">
    <property type="entry name" value="Plug"/>
    <property type="match status" value="1"/>
</dbReference>
<keyword evidence="5 11" id="KW-0732">Signal</keyword>
<dbReference type="GO" id="GO:0009279">
    <property type="term" value="C:cell outer membrane"/>
    <property type="evidence" value="ECO:0007669"/>
    <property type="project" value="UniProtKB-SubCell"/>
</dbReference>
<dbReference type="InterPro" id="IPR036942">
    <property type="entry name" value="Beta-barrel_TonB_sf"/>
</dbReference>
<evidence type="ECO:0000313" key="14">
    <source>
        <dbReference type="EMBL" id="ATL49150.1"/>
    </source>
</evidence>
<name>A0A291QYW6_9BACT</name>
<keyword evidence="7 10" id="KW-0472">Membrane</keyword>
<dbReference type="InterPro" id="IPR039426">
    <property type="entry name" value="TonB-dep_rcpt-like"/>
</dbReference>
<dbReference type="Proteomes" id="UP000220133">
    <property type="component" value="Chromosome"/>
</dbReference>
<feature type="domain" description="TonB-dependent receptor plug" evidence="13">
    <location>
        <begin position="123"/>
        <end position="274"/>
    </location>
</feature>
<dbReference type="InterPro" id="IPR008969">
    <property type="entry name" value="CarboxyPept-like_regulatory"/>
</dbReference>
<dbReference type="Gene3D" id="2.60.40.1120">
    <property type="entry name" value="Carboxypeptidase-like, regulatory domain"/>
    <property type="match status" value="1"/>
</dbReference>
<dbReference type="SUPFAM" id="SSF49464">
    <property type="entry name" value="Carboxypeptidase regulatory domain-like"/>
    <property type="match status" value="1"/>
</dbReference>
<proteinExistence type="inferred from homology"/>
<accession>A0A291QYW6</accession>
<protein>
    <recommendedName>
        <fullName evidence="16">TonB-dependent receptor</fullName>
    </recommendedName>
</protein>
<feature type="chain" id="PRO_5013127075" description="TonB-dependent receptor" evidence="11">
    <location>
        <begin position="22"/>
        <end position="929"/>
    </location>
</feature>
<evidence type="ECO:0000256" key="1">
    <source>
        <dbReference type="ARBA" id="ARBA00004571"/>
    </source>
</evidence>
<evidence type="ECO:0000256" key="8">
    <source>
        <dbReference type="ARBA" id="ARBA00023170"/>
    </source>
</evidence>
<sequence>MRLLASICLLLLLGNSTVTRAQSGTFQLKGKIIDGNNKPVSFATVVIEETKNGVTADENGVFTLPLNARKGDRLNLLFSRIGMQTAKDSIIVGDLLNQLVVFRMYELNLSLKEIKVSPESGKSISNSAIVIDRDVIEQTPALSISDLLNLLPNQKFTPPSLQNVQNLNLRIAPTATNTGRSDYGLNNAFGIAIIMDGNLISNNANMQSRNPLRSATGLSGAVVTTGGSVGVGNTDSYSGDNTFGGIDLRQIPTENISKIEVISGVASAKYGEMTDGAVIIERQAGYSPLYIRTQLRDNASNYGFSKGFHLKNNLGALNIGANYTSSFMDNRDKLKAYKRLTTNLMWTKYFGKDEKVKNTFSLDYSKFLDGVKKDPDEELDKTARFDSWNFAVANRLLFNVNKNFMKSASLNMRLSYGEQVTSTEEYVNKPVTLYTLETSPGIHEGNFGPGQYTSLSMIEGKPINYTASLDFNTEFYTGNLKHRFTYGGNFNYSANKGRGQLFDPALPRAQANVNFNSKAGLSERYYDYSLIYPQKDGGVYLEDRFITYILGKPLSSSIGLRLDLQNKYKVLNPRSNFRYKLSGNFDLGLALGFSSKAPGLGQLYPGPVFFDIPLVIHFTGNESTSTYLLYTDRYDQEPKDIKPMKSFTTELNLSYHKNGYNFTLNAFYKNSTNGFGTETRYKFLHLPKYNVEEQAGTKPNLTPTGEYLNTQVSYYSLENNLASKNTGLELMMAFPKFDAIATTLNAALGITRSELTKEGLKSTSYTNDQPENLDYATVGVYENGRTINVQSRGRLSTNTHFPKLRLMIRFTGTFDLIDKNSTPGYSGVPIAYYTADGRYFEVKNFDPADPDMMHLLRTDNVKSSNSDQPAIYSNFHANISKDILKNITLSFNVYNFFNYRPRFRIEGSTDARIPNGRPTFGAELVWKIP</sequence>
<keyword evidence="15" id="KW-1185">Reference proteome</keyword>
<keyword evidence="6 10" id="KW-0798">TonB box</keyword>
<dbReference type="PANTHER" id="PTHR30069:SF29">
    <property type="entry name" value="HEMOGLOBIN AND HEMOGLOBIN-HAPTOGLOBIN-BINDING PROTEIN 1-RELATED"/>
    <property type="match status" value="1"/>
</dbReference>
<evidence type="ECO:0000256" key="11">
    <source>
        <dbReference type="SAM" id="SignalP"/>
    </source>
</evidence>
<reference evidence="14 15" key="1">
    <citation type="submission" date="2017-10" db="EMBL/GenBank/DDBJ databases">
        <title>Paenichitinophaga pekingensis gen. nov., sp. nov., isolated from activated sludge.</title>
        <authorList>
            <person name="Jin D."/>
            <person name="Kong X."/>
            <person name="Deng Y."/>
            <person name="Bai Z."/>
        </authorList>
    </citation>
    <scope>NUCLEOTIDE SEQUENCE [LARGE SCALE GENOMIC DNA]</scope>
    <source>
        <strain evidence="14 15">13</strain>
    </source>
</reference>
<keyword evidence="9" id="KW-0998">Cell outer membrane</keyword>
<evidence type="ECO:0000256" key="7">
    <source>
        <dbReference type="ARBA" id="ARBA00023136"/>
    </source>
</evidence>
<dbReference type="InterPro" id="IPR012910">
    <property type="entry name" value="Plug_dom"/>
</dbReference>
<dbReference type="InterPro" id="IPR037066">
    <property type="entry name" value="Plug_dom_sf"/>
</dbReference>
<dbReference type="Gene3D" id="2.40.170.20">
    <property type="entry name" value="TonB-dependent receptor, beta-barrel domain"/>
    <property type="match status" value="1"/>
</dbReference>
<dbReference type="GO" id="GO:0044718">
    <property type="term" value="P:siderophore transmembrane transport"/>
    <property type="evidence" value="ECO:0007669"/>
    <property type="project" value="TreeGrafter"/>
</dbReference>
<comment type="similarity">
    <text evidence="10">Belongs to the TonB-dependent receptor family.</text>
</comment>
<feature type="signal peptide" evidence="11">
    <location>
        <begin position="1"/>
        <end position="21"/>
    </location>
</feature>
<gene>
    <name evidence="14" type="ORF">COR50_19315</name>
</gene>
<dbReference type="OrthoDB" id="1151166at2"/>
<comment type="subcellular location">
    <subcellularLocation>
        <location evidence="1">Cell outer membrane</location>
        <topology evidence="1">Multi-pass membrane protein</topology>
    </subcellularLocation>
</comment>
<keyword evidence="3" id="KW-1134">Transmembrane beta strand</keyword>
<keyword evidence="8" id="KW-0675">Receptor</keyword>
<evidence type="ECO:0000259" key="12">
    <source>
        <dbReference type="Pfam" id="PF00593"/>
    </source>
</evidence>
<keyword evidence="2" id="KW-0813">Transport</keyword>
<dbReference type="Pfam" id="PF13715">
    <property type="entry name" value="CarbopepD_reg_2"/>
    <property type="match status" value="1"/>
</dbReference>
<dbReference type="GO" id="GO:0015344">
    <property type="term" value="F:siderophore uptake transmembrane transporter activity"/>
    <property type="evidence" value="ECO:0007669"/>
    <property type="project" value="TreeGrafter"/>
</dbReference>
<dbReference type="SUPFAM" id="SSF56935">
    <property type="entry name" value="Porins"/>
    <property type="match status" value="1"/>
</dbReference>
<evidence type="ECO:0008006" key="16">
    <source>
        <dbReference type="Google" id="ProtNLM"/>
    </source>
</evidence>
<evidence type="ECO:0000256" key="3">
    <source>
        <dbReference type="ARBA" id="ARBA00022452"/>
    </source>
</evidence>
<keyword evidence="4" id="KW-0812">Transmembrane</keyword>
<evidence type="ECO:0000256" key="2">
    <source>
        <dbReference type="ARBA" id="ARBA00022448"/>
    </source>
</evidence>
<dbReference type="Gene3D" id="2.170.130.10">
    <property type="entry name" value="TonB-dependent receptor, plug domain"/>
    <property type="match status" value="1"/>
</dbReference>
<evidence type="ECO:0000313" key="15">
    <source>
        <dbReference type="Proteomes" id="UP000220133"/>
    </source>
</evidence>
<organism evidence="14 15">
    <name type="scientific">Chitinophaga caeni</name>
    <dbReference type="NCBI Taxonomy" id="2029983"/>
    <lineage>
        <taxon>Bacteria</taxon>
        <taxon>Pseudomonadati</taxon>
        <taxon>Bacteroidota</taxon>
        <taxon>Chitinophagia</taxon>
        <taxon>Chitinophagales</taxon>
        <taxon>Chitinophagaceae</taxon>
        <taxon>Chitinophaga</taxon>
    </lineage>
</organism>
<dbReference type="Pfam" id="PF00593">
    <property type="entry name" value="TonB_dep_Rec_b-barrel"/>
    <property type="match status" value="1"/>
</dbReference>
<dbReference type="AlphaFoldDB" id="A0A291QYW6"/>
<dbReference type="EMBL" id="CP023777">
    <property type="protein sequence ID" value="ATL49150.1"/>
    <property type="molecule type" value="Genomic_DNA"/>
</dbReference>
<dbReference type="RefSeq" id="WP_098195518.1">
    <property type="nucleotide sequence ID" value="NZ_CP023777.1"/>
</dbReference>
<evidence type="ECO:0000256" key="10">
    <source>
        <dbReference type="RuleBase" id="RU003357"/>
    </source>
</evidence>
<evidence type="ECO:0000256" key="4">
    <source>
        <dbReference type="ARBA" id="ARBA00022692"/>
    </source>
</evidence>
<evidence type="ECO:0000256" key="5">
    <source>
        <dbReference type="ARBA" id="ARBA00022729"/>
    </source>
</evidence>
<evidence type="ECO:0000256" key="6">
    <source>
        <dbReference type="ARBA" id="ARBA00023077"/>
    </source>
</evidence>
<evidence type="ECO:0000256" key="9">
    <source>
        <dbReference type="ARBA" id="ARBA00023237"/>
    </source>
</evidence>
<dbReference type="PANTHER" id="PTHR30069">
    <property type="entry name" value="TONB-DEPENDENT OUTER MEMBRANE RECEPTOR"/>
    <property type="match status" value="1"/>
</dbReference>
<evidence type="ECO:0000259" key="13">
    <source>
        <dbReference type="Pfam" id="PF07715"/>
    </source>
</evidence>